<dbReference type="EMBL" id="LR743595">
    <property type="protein sequence ID" value="CAA2624912.1"/>
    <property type="molecule type" value="Genomic_DNA"/>
</dbReference>
<sequence>MDLSFPLSRSWWRNPNQTILSDRTLKTAEDFDFFGV</sequence>
<evidence type="ECO:0000313" key="1">
    <source>
        <dbReference type="EMBL" id="CAA2624912.1"/>
    </source>
</evidence>
<accession>A0A7I8J2P6</accession>
<dbReference type="Proteomes" id="UP001189122">
    <property type="component" value="Unassembled WGS sequence"/>
</dbReference>
<dbReference type="EMBL" id="CACRZD030000008">
    <property type="protein sequence ID" value="CAA6664329.1"/>
    <property type="molecule type" value="Genomic_DNA"/>
</dbReference>
<gene>
    <name evidence="1" type="ORF">SI7747_08010718</name>
</gene>
<proteinExistence type="predicted"/>
<protein>
    <submittedName>
        <fullName evidence="1">Uncharacterized protein</fullName>
    </submittedName>
</protein>
<organism evidence="1">
    <name type="scientific">Spirodela intermedia</name>
    <name type="common">Intermediate duckweed</name>
    <dbReference type="NCBI Taxonomy" id="51605"/>
    <lineage>
        <taxon>Eukaryota</taxon>
        <taxon>Viridiplantae</taxon>
        <taxon>Streptophyta</taxon>
        <taxon>Embryophyta</taxon>
        <taxon>Tracheophyta</taxon>
        <taxon>Spermatophyta</taxon>
        <taxon>Magnoliopsida</taxon>
        <taxon>Liliopsida</taxon>
        <taxon>Araceae</taxon>
        <taxon>Lemnoideae</taxon>
        <taxon>Spirodela</taxon>
    </lineage>
</organism>
<evidence type="ECO:0000313" key="2">
    <source>
        <dbReference type="Proteomes" id="UP001189122"/>
    </source>
</evidence>
<keyword evidence="2" id="KW-1185">Reference proteome</keyword>
<name>A0A7I8J2P6_SPIIN</name>
<reference evidence="1 2" key="1">
    <citation type="submission" date="2019-12" db="EMBL/GenBank/DDBJ databases">
        <authorList>
            <person name="Scholz U."/>
            <person name="Mascher M."/>
            <person name="Fiebig A."/>
        </authorList>
    </citation>
    <scope>NUCLEOTIDE SEQUENCE</scope>
</reference>
<dbReference type="AlphaFoldDB" id="A0A7I8J2P6"/>